<dbReference type="AlphaFoldDB" id="A0A0F9PT52"/>
<evidence type="ECO:0000259" key="2">
    <source>
        <dbReference type="Pfam" id="PF24623"/>
    </source>
</evidence>
<evidence type="ECO:0000313" key="3">
    <source>
        <dbReference type="EMBL" id="KKN04261.1"/>
    </source>
</evidence>
<proteinExistence type="predicted"/>
<feature type="domain" description="DNA-binding phage zinc finger" evidence="2">
    <location>
        <begin position="12"/>
        <end position="52"/>
    </location>
</feature>
<evidence type="ECO:0000256" key="1">
    <source>
        <dbReference type="SAM" id="MobiDB-lite"/>
    </source>
</evidence>
<organism evidence="3">
    <name type="scientific">marine sediment metagenome</name>
    <dbReference type="NCBI Taxonomy" id="412755"/>
    <lineage>
        <taxon>unclassified sequences</taxon>
        <taxon>metagenomes</taxon>
        <taxon>ecological metagenomes</taxon>
    </lineage>
</organism>
<name>A0A0F9PT52_9ZZZZ</name>
<feature type="region of interest" description="Disordered" evidence="1">
    <location>
        <begin position="52"/>
        <end position="73"/>
    </location>
</feature>
<protein>
    <recommendedName>
        <fullName evidence="2">DNA-binding phage zinc finger domain-containing protein</fullName>
    </recommendedName>
</protein>
<sequence>MTANCSRCGQTWPRDPALEVPCPTCHTPVGRKCRRPSKHGCDIHASRDREAMKAGHLTKCPGPKRKTRQEVKA</sequence>
<dbReference type="EMBL" id="LAZR01004939">
    <property type="protein sequence ID" value="KKN04261.1"/>
    <property type="molecule type" value="Genomic_DNA"/>
</dbReference>
<reference evidence="3" key="1">
    <citation type="journal article" date="2015" name="Nature">
        <title>Complex archaea that bridge the gap between prokaryotes and eukaryotes.</title>
        <authorList>
            <person name="Spang A."/>
            <person name="Saw J.H."/>
            <person name="Jorgensen S.L."/>
            <person name="Zaremba-Niedzwiedzka K."/>
            <person name="Martijn J."/>
            <person name="Lind A.E."/>
            <person name="van Eijk R."/>
            <person name="Schleper C."/>
            <person name="Guy L."/>
            <person name="Ettema T.J."/>
        </authorList>
    </citation>
    <scope>NUCLEOTIDE SEQUENCE</scope>
</reference>
<dbReference type="Pfam" id="PF24623">
    <property type="entry name" value="Phage_zn_bind_8"/>
    <property type="match status" value="1"/>
</dbReference>
<dbReference type="InterPro" id="IPR056911">
    <property type="entry name" value="Phage_Znf_bind_put"/>
</dbReference>
<gene>
    <name evidence="3" type="ORF">LCGC14_1099190</name>
</gene>
<accession>A0A0F9PT52</accession>
<comment type="caution">
    <text evidence="3">The sequence shown here is derived from an EMBL/GenBank/DDBJ whole genome shotgun (WGS) entry which is preliminary data.</text>
</comment>